<organism evidence="2 3">
    <name type="scientific">Senna tora</name>
    <dbReference type="NCBI Taxonomy" id="362788"/>
    <lineage>
        <taxon>Eukaryota</taxon>
        <taxon>Viridiplantae</taxon>
        <taxon>Streptophyta</taxon>
        <taxon>Embryophyta</taxon>
        <taxon>Tracheophyta</taxon>
        <taxon>Spermatophyta</taxon>
        <taxon>Magnoliopsida</taxon>
        <taxon>eudicotyledons</taxon>
        <taxon>Gunneridae</taxon>
        <taxon>Pentapetalae</taxon>
        <taxon>rosids</taxon>
        <taxon>fabids</taxon>
        <taxon>Fabales</taxon>
        <taxon>Fabaceae</taxon>
        <taxon>Caesalpinioideae</taxon>
        <taxon>Cassia clade</taxon>
        <taxon>Senna</taxon>
    </lineage>
</organism>
<evidence type="ECO:0000313" key="3">
    <source>
        <dbReference type="Proteomes" id="UP000634136"/>
    </source>
</evidence>
<dbReference type="EMBL" id="JAAIUW010000007">
    <property type="protein sequence ID" value="KAF7823430.1"/>
    <property type="molecule type" value="Genomic_DNA"/>
</dbReference>
<feature type="region of interest" description="Disordered" evidence="1">
    <location>
        <begin position="1"/>
        <end position="23"/>
    </location>
</feature>
<dbReference type="AlphaFoldDB" id="A0A834WHD4"/>
<evidence type="ECO:0000313" key="2">
    <source>
        <dbReference type="EMBL" id="KAF7823430.1"/>
    </source>
</evidence>
<reference evidence="2" key="1">
    <citation type="submission" date="2020-09" db="EMBL/GenBank/DDBJ databases">
        <title>Genome-Enabled Discovery of Anthraquinone Biosynthesis in Senna tora.</title>
        <authorList>
            <person name="Kang S.-H."/>
            <person name="Pandey R.P."/>
            <person name="Lee C.-M."/>
            <person name="Sim J.-S."/>
            <person name="Jeong J.-T."/>
            <person name="Choi B.-S."/>
            <person name="Jung M."/>
            <person name="Ginzburg D."/>
            <person name="Zhao K."/>
            <person name="Won S.Y."/>
            <person name="Oh T.-J."/>
            <person name="Yu Y."/>
            <person name="Kim N.-H."/>
            <person name="Lee O.R."/>
            <person name="Lee T.-H."/>
            <person name="Bashyal P."/>
            <person name="Kim T.-S."/>
            <person name="Lee W.-H."/>
            <person name="Kawkins C."/>
            <person name="Kim C.-K."/>
            <person name="Kim J.S."/>
            <person name="Ahn B.O."/>
            <person name="Rhee S.Y."/>
            <person name="Sohng J.K."/>
        </authorList>
    </citation>
    <scope>NUCLEOTIDE SEQUENCE</scope>
    <source>
        <tissue evidence="2">Leaf</tissue>
    </source>
</reference>
<name>A0A834WHD4_9FABA</name>
<dbReference type="Proteomes" id="UP000634136">
    <property type="component" value="Unassembled WGS sequence"/>
</dbReference>
<accession>A0A834WHD4</accession>
<protein>
    <submittedName>
        <fullName evidence="2">Uncharacterized protein</fullName>
    </submittedName>
</protein>
<sequence length="89" mass="10189">MNTTDNSQAKPRKLEQAAPSSNRCNQINQVKKIVGRITKLETELKAIIDRYHQVGGGESELELKLRKINLRESNRSRDAARKWKKDGND</sequence>
<comment type="caution">
    <text evidence="2">The sequence shown here is derived from an EMBL/GenBank/DDBJ whole genome shotgun (WGS) entry which is preliminary data.</text>
</comment>
<keyword evidence="3" id="KW-1185">Reference proteome</keyword>
<gene>
    <name evidence="2" type="ORF">G2W53_021574</name>
</gene>
<evidence type="ECO:0000256" key="1">
    <source>
        <dbReference type="SAM" id="MobiDB-lite"/>
    </source>
</evidence>
<proteinExistence type="predicted"/>